<reference evidence="2" key="1">
    <citation type="submission" date="2020-04" db="EMBL/GenBank/DDBJ databases">
        <authorList>
            <person name="Alioto T."/>
            <person name="Alioto T."/>
            <person name="Gomez Garrido J."/>
        </authorList>
    </citation>
    <scope>NUCLEOTIDE SEQUENCE</scope>
    <source>
        <strain evidence="2">A484AB</strain>
    </source>
</reference>
<evidence type="ECO:0000313" key="3">
    <source>
        <dbReference type="Proteomes" id="UP001152795"/>
    </source>
</evidence>
<name>A0A7D9LRU0_PARCT</name>
<accession>A0A7D9LRU0</accession>
<dbReference type="EMBL" id="CACRXK020004653">
    <property type="protein sequence ID" value="CAB4003529.1"/>
    <property type="molecule type" value="Genomic_DNA"/>
</dbReference>
<organism evidence="2 3">
    <name type="scientific">Paramuricea clavata</name>
    <name type="common">Red gorgonian</name>
    <name type="synonym">Violescent sea-whip</name>
    <dbReference type="NCBI Taxonomy" id="317549"/>
    <lineage>
        <taxon>Eukaryota</taxon>
        <taxon>Metazoa</taxon>
        <taxon>Cnidaria</taxon>
        <taxon>Anthozoa</taxon>
        <taxon>Octocorallia</taxon>
        <taxon>Malacalcyonacea</taxon>
        <taxon>Plexauridae</taxon>
        <taxon>Paramuricea</taxon>
    </lineage>
</organism>
<feature type="region of interest" description="Disordered" evidence="1">
    <location>
        <begin position="65"/>
        <end position="141"/>
    </location>
</feature>
<feature type="compositionally biased region" description="Low complexity" evidence="1">
    <location>
        <begin position="92"/>
        <end position="107"/>
    </location>
</feature>
<evidence type="ECO:0000313" key="2">
    <source>
        <dbReference type="EMBL" id="CAB4003529.1"/>
    </source>
</evidence>
<sequence>MNLLEPRGQGVGAENPDGACMVDYKSDRVKYGPGYEVVVNSPRTTERRIVNEVTSELESAIKSLKLQGSASEQDRDCTPDGGQDLFGEITLSSSDSDNSSCDGTSCNIPVTPPTKREGSTAMEAKLFVTPPSAENSDDDFDTGPIRLEKWFFFSPVPDKNSEAIETNET</sequence>
<dbReference type="AlphaFoldDB" id="A0A7D9LRU0"/>
<dbReference type="Proteomes" id="UP001152795">
    <property type="component" value="Unassembled WGS sequence"/>
</dbReference>
<proteinExistence type="predicted"/>
<keyword evidence="3" id="KW-1185">Reference proteome</keyword>
<comment type="caution">
    <text evidence="2">The sequence shown here is derived from an EMBL/GenBank/DDBJ whole genome shotgun (WGS) entry which is preliminary data.</text>
</comment>
<evidence type="ECO:0000256" key="1">
    <source>
        <dbReference type="SAM" id="MobiDB-lite"/>
    </source>
</evidence>
<gene>
    <name evidence="2" type="ORF">PACLA_8A005208</name>
</gene>
<protein>
    <submittedName>
        <fullName evidence="2">Uncharacterized protein</fullName>
    </submittedName>
</protein>